<evidence type="ECO:0000313" key="1">
    <source>
        <dbReference type="EMBL" id="QDZ41558.1"/>
    </source>
</evidence>
<keyword evidence="2" id="KW-1185">Reference proteome</keyword>
<dbReference type="KEGG" id="enn:FRE64_15600"/>
<dbReference type="CDD" id="cd18694">
    <property type="entry name" value="PIN_VapC-like"/>
    <property type="match status" value="1"/>
</dbReference>
<dbReference type="AlphaFoldDB" id="A0A5B8NRA1"/>
<reference evidence="1 2" key="1">
    <citation type="submission" date="2019-08" db="EMBL/GenBank/DDBJ databases">
        <title>Carotenoids and Carotenoid Binding Proteins in the Halophilic Cyanobacterium Euhalothece sp. ZM00.</title>
        <authorList>
            <person name="Cho S.M."/>
            <person name="Song J.Y."/>
            <person name="Park Y.-I."/>
        </authorList>
    </citation>
    <scope>NUCLEOTIDE SEQUENCE [LARGE SCALE GENOMIC DNA]</scope>
    <source>
        <strain evidence="1 2">Z-M001</strain>
    </source>
</reference>
<sequence>MIFRRIFLDTNIFIIGDADKESPESLILEAFGYRGKVSSFTAEIIFSDELIDQIRRVAKYLYGKQQAGKILANLWHWLNIYYIPSTIDWKEEELELLKQQIIPSEDIEIYLTAKYGEADCFVSGNRKLLTSIAMFDCLTPEEFIKKYL</sequence>
<organism evidence="1 2">
    <name type="scientific">Euhalothece natronophila Z-M001</name>
    <dbReference type="NCBI Taxonomy" id="522448"/>
    <lineage>
        <taxon>Bacteria</taxon>
        <taxon>Bacillati</taxon>
        <taxon>Cyanobacteriota</taxon>
        <taxon>Cyanophyceae</taxon>
        <taxon>Oscillatoriophycideae</taxon>
        <taxon>Chroococcales</taxon>
        <taxon>Halothecacae</taxon>
        <taxon>Halothece cluster</taxon>
        <taxon>Euhalothece</taxon>
    </lineage>
</organism>
<dbReference type="EMBL" id="CP042326">
    <property type="protein sequence ID" value="QDZ41558.1"/>
    <property type="molecule type" value="Genomic_DNA"/>
</dbReference>
<accession>A0A5B8NRA1</accession>
<evidence type="ECO:0008006" key="3">
    <source>
        <dbReference type="Google" id="ProtNLM"/>
    </source>
</evidence>
<dbReference type="OrthoDB" id="512989at2"/>
<gene>
    <name evidence="1" type="ORF">FRE64_15600</name>
</gene>
<dbReference type="SUPFAM" id="SSF88723">
    <property type="entry name" value="PIN domain-like"/>
    <property type="match status" value="1"/>
</dbReference>
<dbReference type="Proteomes" id="UP000318453">
    <property type="component" value="Chromosome"/>
</dbReference>
<name>A0A5B8NRA1_9CHRO</name>
<dbReference type="InterPro" id="IPR029060">
    <property type="entry name" value="PIN-like_dom_sf"/>
</dbReference>
<proteinExistence type="predicted"/>
<evidence type="ECO:0000313" key="2">
    <source>
        <dbReference type="Proteomes" id="UP000318453"/>
    </source>
</evidence>
<protein>
    <recommendedName>
        <fullName evidence="3">PIN domain-containing protein</fullName>
    </recommendedName>
</protein>